<name>A0A2M7FB77_9BACT</name>
<dbReference type="Proteomes" id="UP000228497">
    <property type="component" value="Unassembled WGS sequence"/>
</dbReference>
<evidence type="ECO:0000256" key="6">
    <source>
        <dbReference type="ARBA" id="ARBA00023136"/>
    </source>
</evidence>
<dbReference type="Pfam" id="PF00482">
    <property type="entry name" value="T2SSF"/>
    <property type="match status" value="1"/>
</dbReference>
<dbReference type="EMBL" id="PFFD01000177">
    <property type="protein sequence ID" value="PIV86729.1"/>
    <property type="molecule type" value="Genomic_DNA"/>
</dbReference>
<comment type="similarity">
    <text evidence="2">Belongs to the GSP F family.</text>
</comment>
<evidence type="ECO:0000256" key="4">
    <source>
        <dbReference type="ARBA" id="ARBA00022692"/>
    </source>
</evidence>
<dbReference type="PANTHER" id="PTHR30012:SF0">
    <property type="entry name" value="TYPE II SECRETION SYSTEM PROTEIN F-RELATED"/>
    <property type="match status" value="1"/>
</dbReference>
<accession>A0A2M7FB77</accession>
<feature type="non-terminal residue" evidence="8">
    <location>
        <position position="1"/>
    </location>
</feature>
<reference evidence="9" key="1">
    <citation type="submission" date="2017-09" db="EMBL/GenBank/DDBJ databases">
        <title>Depth-based differentiation of microbial function through sediment-hosted aquifers and enrichment of novel symbionts in the deep terrestrial subsurface.</title>
        <authorList>
            <person name="Probst A.J."/>
            <person name="Ladd B."/>
            <person name="Jarett J.K."/>
            <person name="Geller-Mcgrath D.E."/>
            <person name="Sieber C.M.K."/>
            <person name="Emerson J.B."/>
            <person name="Anantharaman K."/>
            <person name="Thomas B.C."/>
            <person name="Malmstrom R."/>
            <person name="Stieglmeier M."/>
            <person name="Klingl A."/>
            <person name="Woyke T."/>
            <person name="Ryan C.M."/>
            <person name="Banfield J.F."/>
        </authorList>
    </citation>
    <scope>NUCLEOTIDE SEQUENCE [LARGE SCALE GENOMIC DNA]</scope>
</reference>
<dbReference type="AlphaFoldDB" id="A0A2M7FB77"/>
<comment type="subcellular location">
    <subcellularLocation>
        <location evidence="1">Cell membrane</location>
        <topology evidence="1">Multi-pass membrane protein</topology>
    </subcellularLocation>
</comment>
<gene>
    <name evidence="8" type="ORF">COW49_03820</name>
</gene>
<dbReference type="GO" id="GO:0005886">
    <property type="term" value="C:plasma membrane"/>
    <property type="evidence" value="ECO:0007669"/>
    <property type="project" value="UniProtKB-SubCell"/>
</dbReference>
<keyword evidence="5" id="KW-1133">Transmembrane helix</keyword>
<evidence type="ECO:0000256" key="2">
    <source>
        <dbReference type="ARBA" id="ARBA00005745"/>
    </source>
</evidence>
<dbReference type="InterPro" id="IPR018076">
    <property type="entry name" value="T2SS_GspF_dom"/>
</dbReference>
<keyword evidence="4" id="KW-0812">Transmembrane</keyword>
<evidence type="ECO:0000256" key="5">
    <source>
        <dbReference type="ARBA" id="ARBA00022989"/>
    </source>
</evidence>
<protein>
    <recommendedName>
        <fullName evidence="7">Type II secretion system protein GspF domain-containing protein</fullName>
    </recommendedName>
</protein>
<evidence type="ECO:0000313" key="8">
    <source>
        <dbReference type="EMBL" id="PIV86729.1"/>
    </source>
</evidence>
<comment type="caution">
    <text evidence="8">The sequence shown here is derived from an EMBL/GenBank/DDBJ whole genome shotgun (WGS) entry which is preliminary data.</text>
</comment>
<sequence>RTLSSLLSSGVPVLEALSITKEVVQANAFAKVVGEAEEHVKKGELLSASFAAHEKLYPILMSDMLAVGEETGKVADMLK</sequence>
<dbReference type="InterPro" id="IPR042094">
    <property type="entry name" value="T2SS_GspF_sf"/>
</dbReference>
<proteinExistence type="inferred from homology"/>
<evidence type="ECO:0000313" key="9">
    <source>
        <dbReference type="Proteomes" id="UP000228497"/>
    </source>
</evidence>
<organism evidence="8 9">
    <name type="scientific">Candidatus Kaiserbacteria bacterium CG17_big_fil_post_rev_8_21_14_2_50_51_7</name>
    <dbReference type="NCBI Taxonomy" id="1974613"/>
    <lineage>
        <taxon>Bacteria</taxon>
        <taxon>Candidatus Kaiseribacteriota</taxon>
    </lineage>
</organism>
<evidence type="ECO:0000256" key="3">
    <source>
        <dbReference type="ARBA" id="ARBA00022475"/>
    </source>
</evidence>
<keyword evidence="3" id="KW-1003">Cell membrane</keyword>
<dbReference type="PANTHER" id="PTHR30012">
    <property type="entry name" value="GENERAL SECRETION PATHWAY PROTEIN"/>
    <property type="match status" value="1"/>
</dbReference>
<feature type="non-terminal residue" evidence="8">
    <location>
        <position position="79"/>
    </location>
</feature>
<keyword evidence="6" id="KW-0472">Membrane</keyword>
<dbReference type="Gene3D" id="1.20.81.30">
    <property type="entry name" value="Type II secretion system (T2SS), domain F"/>
    <property type="match status" value="1"/>
</dbReference>
<evidence type="ECO:0000259" key="7">
    <source>
        <dbReference type="Pfam" id="PF00482"/>
    </source>
</evidence>
<feature type="domain" description="Type II secretion system protein GspF" evidence="7">
    <location>
        <begin position="1"/>
        <end position="79"/>
    </location>
</feature>
<evidence type="ECO:0000256" key="1">
    <source>
        <dbReference type="ARBA" id="ARBA00004651"/>
    </source>
</evidence>
<dbReference type="InterPro" id="IPR003004">
    <property type="entry name" value="GspF/PilC"/>
</dbReference>